<dbReference type="SMART" id="SM00388">
    <property type="entry name" value="HisKA"/>
    <property type="match status" value="1"/>
</dbReference>
<dbReference type="Pfam" id="PF00512">
    <property type="entry name" value="HisKA"/>
    <property type="match status" value="1"/>
</dbReference>
<dbReference type="InterPro" id="IPR005467">
    <property type="entry name" value="His_kinase_dom"/>
</dbReference>
<dbReference type="Pfam" id="PF02518">
    <property type="entry name" value="HATPase_c"/>
    <property type="match status" value="1"/>
</dbReference>
<evidence type="ECO:0000256" key="2">
    <source>
        <dbReference type="ARBA" id="ARBA00012438"/>
    </source>
</evidence>
<dbReference type="GO" id="GO:0000155">
    <property type="term" value="F:phosphorelay sensor kinase activity"/>
    <property type="evidence" value="ECO:0007669"/>
    <property type="project" value="InterPro"/>
</dbReference>
<organism evidence="5 6">
    <name type="scientific">Xanthocytophaga flava</name>
    <dbReference type="NCBI Taxonomy" id="3048013"/>
    <lineage>
        <taxon>Bacteria</taxon>
        <taxon>Pseudomonadati</taxon>
        <taxon>Bacteroidota</taxon>
        <taxon>Cytophagia</taxon>
        <taxon>Cytophagales</taxon>
        <taxon>Rhodocytophagaceae</taxon>
        <taxon>Xanthocytophaga</taxon>
    </lineage>
</organism>
<evidence type="ECO:0000313" key="6">
    <source>
        <dbReference type="Proteomes" id="UP001241110"/>
    </source>
</evidence>
<proteinExistence type="predicted"/>
<dbReference type="InterPro" id="IPR036890">
    <property type="entry name" value="HATPase_C_sf"/>
</dbReference>
<keyword evidence="5" id="KW-0808">Transferase</keyword>
<dbReference type="Gene3D" id="3.30.565.10">
    <property type="entry name" value="Histidine kinase-like ATPase, C-terminal domain"/>
    <property type="match status" value="1"/>
</dbReference>
<dbReference type="PRINTS" id="PR00344">
    <property type="entry name" value="BCTRLSENSOR"/>
</dbReference>
<evidence type="ECO:0000256" key="3">
    <source>
        <dbReference type="ARBA" id="ARBA00022553"/>
    </source>
</evidence>
<dbReference type="Gene3D" id="1.10.287.130">
    <property type="match status" value="1"/>
</dbReference>
<dbReference type="SMART" id="SM00065">
    <property type="entry name" value="GAF"/>
    <property type="match status" value="1"/>
</dbReference>
<comment type="caution">
    <text evidence="5">The sequence shown here is derived from an EMBL/GenBank/DDBJ whole genome shotgun (WGS) entry which is preliminary data.</text>
</comment>
<dbReference type="Pfam" id="PF01590">
    <property type="entry name" value="GAF"/>
    <property type="match status" value="1"/>
</dbReference>
<dbReference type="CDD" id="cd00082">
    <property type="entry name" value="HisKA"/>
    <property type="match status" value="1"/>
</dbReference>
<gene>
    <name evidence="5" type="ORF">QNI16_28300</name>
</gene>
<accession>A0AAE3QXS1</accession>
<dbReference type="EC" id="2.7.13.3" evidence="2"/>
<evidence type="ECO:0000313" key="5">
    <source>
        <dbReference type="EMBL" id="MDJ1484433.1"/>
    </source>
</evidence>
<dbReference type="SMART" id="SM00387">
    <property type="entry name" value="HATPase_c"/>
    <property type="match status" value="1"/>
</dbReference>
<feature type="domain" description="Histidine kinase" evidence="4">
    <location>
        <begin position="194"/>
        <end position="406"/>
    </location>
</feature>
<dbReference type="SUPFAM" id="SSF47384">
    <property type="entry name" value="Homodimeric domain of signal transducing histidine kinase"/>
    <property type="match status" value="1"/>
</dbReference>
<dbReference type="InterPro" id="IPR003661">
    <property type="entry name" value="HisK_dim/P_dom"/>
</dbReference>
<dbReference type="SUPFAM" id="SSF55874">
    <property type="entry name" value="ATPase domain of HSP90 chaperone/DNA topoisomerase II/histidine kinase"/>
    <property type="match status" value="1"/>
</dbReference>
<keyword evidence="5" id="KW-0418">Kinase</keyword>
<dbReference type="Gene3D" id="3.30.450.40">
    <property type="match status" value="1"/>
</dbReference>
<dbReference type="InterPro" id="IPR004358">
    <property type="entry name" value="Sig_transdc_His_kin-like_C"/>
</dbReference>
<dbReference type="Proteomes" id="UP001241110">
    <property type="component" value="Unassembled WGS sequence"/>
</dbReference>
<keyword evidence="3" id="KW-0597">Phosphoprotein</keyword>
<dbReference type="PROSITE" id="PS50109">
    <property type="entry name" value="HIS_KIN"/>
    <property type="match status" value="1"/>
</dbReference>
<comment type="catalytic activity">
    <reaction evidence="1">
        <text>ATP + protein L-histidine = ADP + protein N-phospho-L-histidine.</text>
        <dbReference type="EC" id="2.7.13.3"/>
    </reaction>
</comment>
<name>A0AAE3QXS1_9BACT</name>
<dbReference type="InterPro" id="IPR003594">
    <property type="entry name" value="HATPase_dom"/>
</dbReference>
<protein>
    <recommendedName>
        <fullName evidence="2">histidine kinase</fullName>
        <ecNumber evidence="2">2.7.13.3</ecNumber>
    </recommendedName>
</protein>
<reference evidence="5" key="1">
    <citation type="submission" date="2023-05" db="EMBL/GenBank/DDBJ databases">
        <authorList>
            <person name="Zhang X."/>
        </authorList>
    </citation>
    <scope>NUCLEOTIDE SEQUENCE</scope>
    <source>
        <strain evidence="5">YF14B1</strain>
    </source>
</reference>
<dbReference type="PANTHER" id="PTHR43102:SF2">
    <property type="entry name" value="GAF DOMAIN-CONTAINING PROTEIN"/>
    <property type="match status" value="1"/>
</dbReference>
<sequence length="406" mass="45769">MKAPEIPSNEESRLQALQGYHILDTQPEKDFDDIVQLASQICQTPISLISLVEQQRQWFKSRIGLDYKELPRETSFCGHAILQAGIFVVKDTHTDDRFIDNPLVEGDPGIRFYAGIPLINPDGFRLGTLCVIDRVPRELTSEQQFALQVLGQQVVHQLELRRRNFSLMSAIEQSQAQTNRINHLNEMNSKIISVISHDLRSPLNTIRGMINFLEIEEGLPAQIQHLIQKLNEMLDSTDEILTTLVQWGASQLSGNDMIHSTVNLHELVEKVKSEQEYKAKQKNNIIINLVAIEQIRADKDMLWFILRNLVGNANKFTDSGTIKISAEKEDTQIKVSVSDTGHGISKDMLSTLFSQRQTSRGTQGEKGIGFGLIMCREFIEKLGGSIKVVSEEGKGSLFSFTIPNQM</sequence>
<dbReference type="PANTHER" id="PTHR43102">
    <property type="entry name" value="SLR1143 PROTEIN"/>
    <property type="match status" value="1"/>
</dbReference>
<dbReference type="EMBL" id="JASJOS010000014">
    <property type="protein sequence ID" value="MDJ1484433.1"/>
    <property type="molecule type" value="Genomic_DNA"/>
</dbReference>
<dbReference type="InterPro" id="IPR003018">
    <property type="entry name" value="GAF"/>
</dbReference>
<evidence type="ECO:0000259" key="4">
    <source>
        <dbReference type="PROSITE" id="PS50109"/>
    </source>
</evidence>
<dbReference type="AlphaFoldDB" id="A0AAE3QXS1"/>
<dbReference type="RefSeq" id="WP_313985726.1">
    <property type="nucleotide sequence ID" value="NZ_JASJOS010000014.1"/>
</dbReference>
<dbReference type="InterPro" id="IPR036097">
    <property type="entry name" value="HisK_dim/P_sf"/>
</dbReference>
<dbReference type="InterPro" id="IPR029016">
    <property type="entry name" value="GAF-like_dom_sf"/>
</dbReference>
<dbReference type="SUPFAM" id="SSF55781">
    <property type="entry name" value="GAF domain-like"/>
    <property type="match status" value="1"/>
</dbReference>
<evidence type="ECO:0000256" key="1">
    <source>
        <dbReference type="ARBA" id="ARBA00000085"/>
    </source>
</evidence>